<dbReference type="GO" id="GO:0005525">
    <property type="term" value="F:GTP binding"/>
    <property type="evidence" value="ECO:0000318"/>
    <property type="project" value="GO_Central"/>
</dbReference>
<dbReference type="Gene3D" id="1.10.286.10">
    <property type="match status" value="2"/>
</dbReference>
<evidence type="ECO:0000256" key="4">
    <source>
        <dbReference type="ARBA" id="ARBA00017272"/>
    </source>
</evidence>
<gene>
    <name evidence="8" type="ORF">MANES_13G051100</name>
</gene>
<dbReference type="Pfam" id="PF01227">
    <property type="entry name" value="GTP_cyclohydroI"/>
    <property type="match status" value="1"/>
</dbReference>
<comment type="similarity">
    <text evidence="2">Belongs to the GTP cyclohydrolase I family.</text>
</comment>
<reference evidence="8" key="1">
    <citation type="submission" date="2016-02" db="EMBL/GenBank/DDBJ databases">
        <title>WGS assembly of Manihot esculenta.</title>
        <authorList>
            <person name="Bredeson J.V."/>
            <person name="Prochnik S.E."/>
            <person name="Lyons J.B."/>
            <person name="Schmutz J."/>
            <person name="Grimwood J."/>
            <person name="Vrebalov J."/>
            <person name="Bart R.S."/>
            <person name="Amuge T."/>
            <person name="Ferguson M.E."/>
            <person name="Green R."/>
            <person name="Putnam N."/>
            <person name="Stites J."/>
            <person name="Rounsley S."/>
            <person name="Rokhsar D.S."/>
        </authorList>
    </citation>
    <scope>NUCLEOTIDE SEQUENCE [LARGE SCALE GENOMIC DNA]</scope>
    <source>
        <tissue evidence="8">Leaf</tissue>
    </source>
</reference>
<accession>A0A2C9UP80</accession>
<evidence type="ECO:0000256" key="3">
    <source>
        <dbReference type="ARBA" id="ARBA00012715"/>
    </source>
</evidence>
<dbReference type="Gene3D" id="3.30.1130.10">
    <property type="match status" value="2"/>
</dbReference>
<dbReference type="PANTHER" id="PTHR11109">
    <property type="entry name" value="GTP CYCLOHYDROLASE I"/>
    <property type="match status" value="1"/>
</dbReference>
<evidence type="ECO:0000256" key="6">
    <source>
        <dbReference type="ARBA" id="ARBA00030854"/>
    </source>
</evidence>
<comment type="pathway">
    <text evidence="1">Cofactor biosynthesis; 7,8-dihydroneopterin triphosphate biosynthesis; 7,8-dihydroneopterin triphosphate from GTP: step 1/1.</text>
</comment>
<evidence type="ECO:0000256" key="1">
    <source>
        <dbReference type="ARBA" id="ARBA00005080"/>
    </source>
</evidence>
<feature type="domain" description="GTP cyclohydrolase I" evidence="7">
    <location>
        <begin position="75"/>
        <end position="169"/>
    </location>
</feature>
<evidence type="ECO:0000313" key="8">
    <source>
        <dbReference type="EMBL" id="OAY32854.1"/>
    </source>
</evidence>
<dbReference type="UniPathway" id="UPA00848">
    <property type="reaction ID" value="UER00151"/>
</dbReference>
<keyword evidence="5" id="KW-0378">Hydrolase</keyword>
<protein>
    <recommendedName>
        <fullName evidence="4">GTP cyclohydrolase 1</fullName>
        <ecNumber evidence="3">3.5.4.16</ecNumber>
    </recommendedName>
    <alternativeName>
        <fullName evidence="6">GTP cyclohydrolase I</fullName>
    </alternativeName>
</protein>
<dbReference type="EC" id="3.5.4.16" evidence="3"/>
<dbReference type="SUPFAM" id="SSF55620">
    <property type="entry name" value="Tetrahydrobiopterin biosynthesis enzymes-like"/>
    <property type="match status" value="2"/>
</dbReference>
<name>A0A2C9UP80_MANES</name>
<dbReference type="InterPro" id="IPR001474">
    <property type="entry name" value="GTP_CycHdrlase_I"/>
</dbReference>
<evidence type="ECO:0000256" key="5">
    <source>
        <dbReference type="ARBA" id="ARBA00022801"/>
    </source>
</evidence>
<dbReference type="InterPro" id="IPR043134">
    <property type="entry name" value="GTP-CH-I_N"/>
</dbReference>
<dbReference type="GO" id="GO:0008270">
    <property type="term" value="F:zinc ion binding"/>
    <property type="evidence" value="ECO:0000318"/>
    <property type="project" value="GO_Central"/>
</dbReference>
<dbReference type="GO" id="GO:0046654">
    <property type="term" value="P:tetrahydrofolate biosynthetic process"/>
    <property type="evidence" value="ECO:0007669"/>
    <property type="project" value="InterPro"/>
</dbReference>
<dbReference type="EMBL" id="CM004399">
    <property type="protein sequence ID" value="OAY32854.1"/>
    <property type="molecule type" value="Genomic_DNA"/>
</dbReference>
<dbReference type="GO" id="GO:0003934">
    <property type="term" value="F:GTP cyclohydrolase I activity"/>
    <property type="evidence" value="ECO:0000318"/>
    <property type="project" value="GO_Central"/>
</dbReference>
<dbReference type="AlphaFoldDB" id="A0A2C9UP80"/>
<dbReference type="STRING" id="3983.A0A2C9UP80"/>
<dbReference type="InterPro" id="IPR020602">
    <property type="entry name" value="GTP_CycHdrlase_I_dom"/>
</dbReference>
<dbReference type="InterPro" id="IPR043133">
    <property type="entry name" value="GTP-CH-I_C/QueF"/>
</dbReference>
<evidence type="ECO:0000256" key="2">
    <source>
        <dbReference type="ARBA" id="ARBA00008085"/>
    </source>
</evidence>
<sequence>MGSLDEENFNVELESGAKFDYTKLGLEEQPETLAIQNAVTVLLKGLGEDINREGLKKTPFRVAKALLYGTKGMVAAAASILSSLGEDPLRKALVGTPSRFVKWLMNFQNTKLEMKLNGFCCGRTDTLKANGDISGRNEEQIHSELNLSFWSQCEHHLLPFYGVVHIGYFQVQERLTRQIAETVSSILGGDVMVVVEAEHTCMISRGVEKFGNPVARAMFLQSIPNPTTSGGLQ</sequence>
<organism evidence="8">
    <name type="scientific">Manihot esculenta</name>
    <name type="common">Cassava</name>
    <name type="synonym">Jatropha manihot</name>
    <dbReference type="NCBI Taxonomy" id="3983"/>
    <lineage>
        <taxon>Eukaryota</taxon>
        <taxon>Viridiplantae</taxon>
        <taxon>Streptophyta</taxon>
        <taxon>Embryophyta</taxon>
        <taxon>Tracheophyta</taxon>
        <taxon>Spermatophyta</taxon>
        <taxon>Magnoliopsida</taxon>
        <taxon>eudicotyledons</taxon>
        <taxon>Gunneridae</taxon>
        <taxon>Pentapetalae</taxon>
        <taxon>rosids</taxon>
        <taxon>fabids</taxon>
        <taxon>Malpighiales</taxon>
        <taxon>Euphorbiaceae</taxon>
        <taxon>Crotonoideae</taxon>
        <taxon>Manihoteae</taxon>
        <taxon>Manihot</taxon>
    </lineage>
</organism>
<dbReference type="GO" id="GO:0005737">
    <property type="term" value="C:cytoplasm"/>
    <property type="evidence" value="ECO:0000318"/>
    <property type="project" value="GO_Central"/>
</dbReference>
<dbReference type="GO" id="GO:0006729">
    <property type="term" value="P:tetrahydrobiopterin biosynthetic process"/>
    <property type="evidence" value="ECO:0000318"/>
    <property type="project" value="GO_Central"/>
</dbReference>
<evidence type="ECO:0000259" key="7">
    <source>
        <dbReference type="Pfam" id="PF01227"/>
    </source>
</evidence>
<proteinExistence type="inferred from homology"/>
<dbReference type="PANTHER" id="PTHR11109:SF7">
    <property type="entry name" value="GTP CYCLOHYDROLASE 1"/>
    <property type="match status" value="1"/>
</dbReference>